<proteinExistence type="predicted"/>
<dbReference type="EMBL" id="JBGBZN010000002">
    <property type="protein sequence ID" value="MEY9472018.1"/>
    <property type="molecule type" value="Genomic_DNA"/>
</dbReference>
<reference evidence="1 2" key="1">
    <citation type="submission" date="2024-07" db="EMBL/GenBank/DDBJ databases">
        <title>Genomic Encyclopedia of Type Strains, Phase V (KMG-V): Genome sequencing to study the core and pangenomes of soil and plant-associated prokaryotes.</title>
        <authorList>
            <person name="Whitman W."/>
        </authorList>
    </citation>
    <scope>NUCLEOTIDE SEQUENCE [LARGE SCALE GENOMIC DNA]</scope>
    <source>
        <strain evidence="1 2">USDA 222</strain>
    </source>
</reference>
<evidence type="ECO:0000313" key="1">
    <source>
        <dbReference type="EMBL" id="MEY9472018.1"/>
    </source>
</evidence>
<accession>A0ABV4GJA8</accession>
<comment type="caution">
    <text evidence="1">The sequence shown here is derived from an EMBL/GenBank/DDBJ whole genome shotgun (WGS) entry which is preliminary data.</text>
</comment>
<sequence length="78" mass="8394">MRSMVSRSDRNCACRALLSVPCMPASSSIAGVTDLALHDLAVVQHGEAKGQPFQIMANDLVAHERHQVVPVEPRVGQC</sequence>
<keyword evidence="2" id="KW-1185">Reference proteome</keyword>
<protein>
    <submittedName>
        <fullName evidence="1">Uncharacterized protein</fullName>
    </submittedName>
</protein>
<name>A0ABV4GJA8_9BRAD</name>
<evidence type="ECO:0000313" key="2">
    <source>
        <dbReference type="Proteomes" id="UP001565474"/>
    </source>
</evidence>
<dbReference type="Proteomes" id="UP001565474">
    <property type="component" value="Unassembled WGS sequence"/>
</dbReference>
<organism evidence="1 2">
    <name type="scientific">Bradyrhizobium yuanmingense</name>
    <dbReference type="NCBI Taxonomy" id="108015"/>
    <lineage>
        <taxon>Bacteria</taxon>
        <taxon>Pseudomonadati</taxon>
        <taxon>Pseudomonadota</taxon>
        <taxon>Alphaproteobacteria</taxon>
        <taxon>Hyphomicrobiales</taxon>
        <taxon>Nitrobacteraceae</taxon>
        <taxon>Bradyrhizobium</taxon>
    </lineage>
</organism>
<gene>
    <name evidence="1" type="ORF">ABH992_004417</name>
</gene>